<evidence type="ECO:0000256" key="3">
    <source>
        <dbReference type="ARBA" id="ARBA00022840"/>
    </source>
</evidence>
<feature type="compositionally biased region" description="Basic and acidic residues" evidence="5">
    <location>
        <begin position="246"/>
        <end position="257"/>
    </location>
</feature>
<organism evidence="8 9">
    <name type="scientific">Arachis hypogaea</name>
    <name type="common">Peanut</name>
    <dbReference type="NCBI Taxonomy" id="3818"/>
    <lineage>
        <taxon>Eukaryota</taxon>
        <taxon>Viridiplantae</taxon>
        <taxon>Streptophyta</taxon>
        <taxon>Embryophyta</taxon>
        <taxon>Tracheophyta</taxon>
        <taxon>Spermatophyta</taxon>
        <taxon>Magnoliopsida</taxon>
        <taxon>eudicotyledons</taxon>
        <taxon>Gunneridae</taxon>
        <taxon>Pentapetalae</taxon>
        <taxon>rosids</taxon>
        <taxon>fabids</taxon>
        <taxon>Fabales</taxon>
        <taxon>Fabaceae</taxon>
        <taxon>Papilionoideae</taxon>
        <taxon>50 kb inversion clade</taxon>
        <taxon>dalbergioids sensu lato</taxon>
        <taxon>Dalbergieae</taxon>
        <taxon>Pterocarpus clade</taxon>
        <taxon>Arachis</taxon>
    </lineage>
</organism>
<feature type="domain" description="RIC1 C-terminal alpha solenoid region" evidence="7">
    <location>
        <begin position="342"/>
        <end position="382"/>
    </location>
</feature>
<protein>
    <submittedName>
        <fullName evidence="8">Uncharacterized protein</fullName>
    </submittedName>
</protein>
<dbReference type="PANTHER" id="PTHR45900:SF6">
    <property type="entry name" value="DNA REPAIR PROTEIN RECA HOMOLOG 3, MITOCHONDRIAL-RELATED"/>
    <property type="match status" value="1"/>
</dbReference>
<dbReference type="Pfam" id="PF00154">
    <property type="entry name" value="RecA_N"/>
    <property type="match status" value="1"/>
</dbReference>
<dbReference type="InterPro" id="IPR013765">
    <property type="entry name" value="DNA_recomb/repair_RecA"/>
</dbReference>
<name>A0A444X6T6_ARAHY</name>
<dbReference type="InterPro" id="IPR027417">
    <property type="entry name" value="P-loop_NTPase"/>
</dbReference>
<feature type="domain" description="RecA-like N-terminal" evidence="6">
    <location>
        <begin position="52"/>
        <end position="99"/>
    </location>
</feature>
<dbReference type="PANTHER" id="PTHR45900">
    <property type="entry name" value="RECA"/>
    <property type="match status" value="1"/>
</dbReference>
<keyword evidence="2" id="KW-0547">Nucleotide-binding</keyword>
<dbReference type="GO" id="GO:0003697">
    <property type="term" value="F:single-stranded DNA binding"/>
    <property type="evidence" value="ECO:0007669"/>
    <property type="project" value="InterPro"/>
</dbReference>
<dbReference type="GO" id="GO:0006281">
    <property type="term" value="P:DNA repair"/>
    <property type="evidence" value="ECO:0007669"/>
    <property type="project" value="InterPro"/>
</dbReference>
<evidence type="ECO:0000256" key="2">
    <source>
        <dbReference type="ARBA" id="ARBA00022741"/>
    </source>
</evidence>
<dbReference type="EMBL" id="SDMP01000020">
    <property type="protein sequence ID" value="RYQ85405.1"/>
    <property type="molecule type" value="Genomic_DNA"/>
</dbReference>
<dbReference type="Pfam" id="PF07064">
    <property type="entry name" value="RIC1"/>
    <property type="match status" value="1"/>
</dbReference>
<evidence type="ECO:0000259" key="6">
    <source>
        <dbReference type="Pfam" id="PF00154"/>
    </source>
</evidence>
<keyword evidence="4" id="KW-0233">DNA recombination</keyword>
<accession>A0A444X6T6</accession>
<evidence type="ECO:0000313" key="8">
    <source>
        <dbReference type="EMBL" id="RYQ85405.1"/>
    </source>
</evidence>
<keyword evidence="3" id="KW-0067">ATP-binding</keyword>
<proteinExistence type="inferred from homology"/>
<dbReference type="GO" id="GO:0005524">
    <property type="term" value="F:ATP binding"/>
    <property type="evidence" value="ECO:0007669"/>
    <property type="project" value="UniProtKB-KW"/>
</dbReference>
<keyword evidence="9" id="KW-1185">Reference proteome</keyword>
<feature type="region of interest" description="Disordered" evidence="5">
    <location>
        <begin position="227"/>
        <end position="258"/>
    </location>
</feature>
<gene>
    <name evidence="8" type="ORF">Ahy_B10g104969</name>
</gene>
<dbReference type="STRING" id="3818.A0A444X6T6"/>
<comment type="similarity">
    <text evidence="1">Belongs to the RecA family.</text>
</comment>
<evidence type="ECO:0000259" key="7">
    <source>
        <dbReference type="Pfam" id="PF07064"/>
    </source>
</evidence>
<evidence type="ECO:0000313" key="9">
    <source>
        <dbReference type="Proteomes" id="UP000289738"/>
    </source>
</evidence>
<dbReference type="AlphaFoldDB" id="A0A444X6T6"/>
<sequence length="391" mass="43406">MEDETLIHCLLTCIYSRQVWNHMGLLFNSPNKVDAEDNFGNWWREIVFHLLLSSSPFALDIALGIGRLPKGRVVEIYGPEASGKTTLALHVISEAQKQGVGKLPASQANPEVVSAFRREEKEQAMRLLDNYLRICRAAKVKASFMMTEADQVQKGIVALVVGHNIRRLVIGAIPEGWMKVKRNSRKANYAAKNAPPLLGKHIWTREASEKPCSLSPCETIETEGTFAAESTTSSGPLPQNSAESSSDTHLEAEEERVNSQLVEVKQEADEAADESFVELLKLEAEATEAIRKVNLFESAHAQEVKLRQEAEDELRTTDCGEQALSLVDTLIRSSSVDVIVVGSLLEKTCDLIRNFPEYLDVVVSVARKTDGRHWADLLRALGWLRSEICGE</sequence>
<evidence type="ECO:0000256" key="4">
    <source>
        <dbReference type="ARBA" id="ARBA00023172"/>
    </source>
</evidence>
<dbReference type="InterPro" id="IPR049428">
    <property type="entry name" value="RecA-like_N"/>
</dbReference>
<evidence type="ECO:0000256" key="1">
    <source>
        <dbReference type="ARBA" id="ARBA00009391"/>
    </source>
</evidence>
<dbReference type="GO" id="GO:0006310">
    <property type="term" value="P:DNA recombination"/>
    <property type="evidence" value="ECO:0007669"/>
    <property type="project" value="UniProtKB-KW"/>
</dbReference>
<dbReference type="InterPro" id="IPR009771">
    <property type="entry name" value="RIC1_C"/>
</dbReference>
<comment type="caution">
    <text evidence="8">The sequence shown here is derived from an EMBL/GenBank/DDBJ whole genome shotgun (WGS) entry which is preliminary data.</text>
</comment>
<dbReference type="Proteomes" id="UP000289738">
    <property type="component" value="Chromosome B10"/>
</dbReference>
<dbReference type="SUPFAM" id="SSF52540">
    <property type="entry name" value="P-loop containing nucleoside triphosphate hydrolases"/>
    <property type="match status" value="1"/>
</dbReference>
<dbReference type="Gene3D" id="3.40.50.300">
    <property type="entry name" value="P-loop containing nucleotide triphosphate hydrolases"/>
    <property type="match status" value="1"/>
</dbReference>
<feature type="compositionally biased region" description="Polar residues" evidence="5">
    <location>
        <begin position="228"/>
        <end position="245"/>
    </location>
</feature>
<reference evidence="8 9" key="1">
    <citation type="submission" date="2019-01" db="EMBL/GenBank/DDBJ databases">
        <title>Sequencing of cultivated peanut Arachis hypogaea provides insights into genome evolution and oil improvement.</title>
        <authorList>
            <person name="Chen X."/>
        </authorList>
    </citation>
    <scope>NUCLEOTIDE SEQUENCE [LARGE SCALE GENOMIC DNA]</scope>
    <source>
        <strain evidence="9">cv. Fuhuasheng</strain>
        <tissue evidence="8">Leaves</tissue>
    </source>
</reference>
<evidence type="ECO:0000256" key="5">
    <source>
        <dbReference type="SAM" id="MobiDB-lite"/>
    </source>
</evidence>